<organism evidence="4 5">
    <name type="scientific">Trametes cubensis</name>
    <dbReference type="NCBI Taxonomy" id="1111947"/>
    <lineage>
        <taxon>Eukaryota</taxon>
        <taxon>Fungi</taxon>
        <taxon>Dikarya</taxon>
        <taxon>Basidiomycota</taxon>
        <taxon>Agaricomycotina</taxon>
        <taxon>Agaricomycetes</taxon>
        <taxon>Polyporales</taxon>
        <taxon>Polyporaceae</taxon>
        <taxon>Trametes</taxon>
    </lineage>
</organism>
<feature type="transmembrane region" description="Helical" evidence="2">
    <location>
        <begin position="164"/>
        <end position="189"/>
    </location>
</feature>
<gene>
    <name evidence="4" type="ORF">ONZ51_g1757</name>
</gene>
<evidence type="ECO:0000256" key="1">
    <source>
        <dbReference type="SAM" id="MobiDB-lite"/>
    </source>
</evidence>
<keyword evidence="2" id="KW-0812">Transmembrane</keyword>
<feature type="transmembrane region" description="Helical" evidence="2">
    <location>
        <begin position="258"/>
        <end position="280"/>
    </location>
</feature>
<keyword evidence="2" id="KW-1133">Transmembrane helix</keyword>
<dbReference type="AlphaFoldDB" id="A0AAD7U0W7"/>
<feature type="region of interest" description="Disordered" evidence="1">
    <location>
        <begin position="1"/>
        <end position="29"/>
    </location>
</feature>
<dbReference type="Proteomes" id="UP001215151">
    <property type="component" value="Unassembled WGS sequence"/>
</dbReference>
<dbReference type="Pfam" id="PF20153">
    <property type="entry name" value="DUF6535"/>
    <property type="match status" value="1"/>
</dbReference>
<keyword evidence="2" id="KW-0472">Membrane</keyword>
<dbReference type="InterPro" id="IPR045338">
    <property type="entry name" value="DUF6535"/>
</dbReference>
<name>A0AAD7U0W7_9APHY</name>
<proteinExistence type="predicted"/>
<accession>A0AAD7U0W7</accession>
<evidence type="ECO:0000313" key="4">
    <source>
        <dbReference type="EMBL" id="KAJ8495321.1"/>
    </source>
</evidence>
<feature type="transmembrane region" description="Helical" evidence="2">
    <location>
        <begin position="93"/>
        <end position="115"/>
    </location>
</feature>
<evidence type="ECO:0000256" key="2">
    <source>
        <dbReference type="SAM" id="Phobius"/>
    </source>
</evidence>
<evidence type="ECO:0000259" key="3">
    <source>
        <dbReference type="Pfam" id="PF20153"/>
    </source>
</evidence>
<reference evidence="4" key="1">
    <citation type="submission" date="2022-11" db="EMBL/GenBank/DDBJ databases">
        <title>Genome Sequence of Cubamyces cubensis.</title>
        <authorList>
            <person name="Buettner E."/>
        </authorList>
    </citation>
    <scope>NUCLEOTIDE SEQUENCE</scope>
    <source>
        <strain evidence="4">MPL-01</strain>
    </source>
</reference>
<keyword evidence="5" id="KW-1185">Reference proteome</keyword>
<comment type="caution">
    <text evidence="4">The sequence shown here is derived from an EMBL/GenBank/DDBJ whole genome shotgun (WGS) entry which is preliminary data.</text>
</comment>
<dbReference type="EMBL" id="JAPEVG010000025">
    <property type="protein sequence ID" value="KAJ8495321.1"/>
    <property type="molecule type" value="Genomic_DNA"/>
</dbReference>
<feature type="domain" description="DUF6535" evidence="3">
    <location>
        <begin position="71"/>
        <end position="251"/>
    </location>
</feature>
<feature type="compositionally biased region" description="Polar residues" evidence="1">
    <location>
        <begin position="1"/>
        <end position="28"/>
    </location>
</feature>
<protein>
    <recommendedName>
        <fullName evidence="3">DUF6535 domain-containing protein</fullName>
    </recommendedName>
</protein>
<feature type="transmembrane region" description="Helical" evidence="2">
    <location>
        <begin position="232"/>
        <end position="252"/>
    </location>
</feature>
<evidence type="ECO:0000313" key="5">
    <source>
        <dbReference type="Proteomes" id="UP001215151"/>
    </source>
</evidence>
<sequence>MSETAPPTSIAQSAQGHTTADQGGNPQQLHADVGAAFSQNYEPLEHAYTLYCSRHHTLFTQDETKQAFSKIATQVKQYSEALIERWSKEIDTYLVYAGLFSAILTAFNVESYQLLQASPPDPSHAILQRISLQLASLSYTPPFINSSYPAISSSDASTPPVSNWAVWLNIFWFSSLILSLSSASVGILVKQWLNEFQSGLSGDSEHVAKLRQYRLNNLEHCRVGSVVNAIPVLLQGALALFCAGLLILLWHLHRAVAAVTSLLVLAIAVFIIGTTITPLVTARCAYLSPQSLVLYTIWPSILRGPYKLTIAVKAHQQSVRAA</sequence>